<dbReference type="InterPro" id="IPR037069">
    <property type="entry name" value="AcylCoA_DH/ox_N_sf"/>
</dbReference>
<dbReference type="InterPro" id="IPR006091">
    <property type="entry name" value="Acyl-CoA_Oxase/DH_mid-dom"/>
</dbReference>
<dbReference type="PANTHER" id="PTHR43884:SF12">
    <property type="entry name" value="ISOVALERYL-COA DEHYDROGENASE, MITOCHONDRIAL-RELATED"/>
    <property type="match status" value="1"/>
</dbReference>
<accession>A0ABT6H6J0</accession>
<dbReference type="Pfam" id="PF02771">
    <property type="entry name" value="Acyl-CoA_dh_N"/>
    <property type="match status" value="1"/>
</dbReference>
<evidence type="ECO:0000256" key="1">
    <source>
        <dbReference type="ARBA" id="ARBA00001974"/>
    </source>
</evidence>
<evidence type="ECO:0000259" key="7">
    <source>
        <dbReference type="Pfam" id="PF02770"/>
    </source>
</evidence>
<dbReference type="EMBL" id="JARULN010000010">
    <property type="protein sequence ID" value="MDG5754567.1"/>
    <property type="molecule type" value="Genomic_DNA"/>
</dbReference>
<comment type="cofactor">
    <cofactor evidence="1 5">
        <name>FAD</name>
        <dbReference type="ChEBI" id="CHEBI:57692"/>
    </cofactor>
</comment>
<evidence type="ECO:0000259" key="8">
    <source>
        <dbReference type="Pfam" id="PF02771"/>
    </source>
</evidence>
<keyword evidence="4 5" id="KW-0274">FAD</keyword>
<evidence type="ECO:0000256" key="5">
    <source>
        <dbReference type="RuleBase" id="RU362125"/>
    </source>
</evidence>
<dbReference type="Pfam" id="PF00441">
    <property type="entry name" value="Acyl-CoA_dh_1"/>
    <property type="match status" value="1"/>
</dbReference>
<evidence type="ECO:0000256" key="3">
    <source>
        <dbReference type="ARBA" id="ARBA00022630"/>
    </source>
</evidence>
<evidence type="ECO:0000259" key="6">
    <source>
        <dbReference type="Pfam" id="PF00441"/>
    </source>
</evidence>
<gene>
    <name evidence="10" type="ORF">P6P90_11365</name>
</gene>
<evidence type="ECO:0000313" key="11">
    <source>
        <dbReference type="Proteomes" id="UP001218246"/>
    </source>
</evidence>
<proteinExistence type="inferred from homology"/>
<reference evidence="10 11" key="1">
    <citation type="submission" date="2023-04" db="EMBL/GenBank/DDBJ databases">
        <title>Ectobacillus antri isolated from activated sludge.</title>
        <authorList>
            <person name="Yan P."/>
            <person name="Liu X."/>
        </authorList>
    </citation>
    <scope>NUCLEOTIDE SEQUENCE [LARGE SCALE GENOMIC DNA]</scope>
    <source>
        <strain evidence="10 11">C18H</strain>
    </source>
</reference>
<sequence>MEKTTISSAVKGGSFLVDDITFEQVFTPEDYTDEHKLIAKTTEDFVVNEVLPELEYLEKHEFDRSVRLLKEAGELGLLGADVPEEYGGIGLDKISSALISEKFSRAGGFAITHGAHVGIGSLPIVLFGNEAQKQQYLPALATGEKLAAYALTEPGSGSDALGAKTTARLNAEGTHYVLNGEKQWITNSAFADVFVVYAKVDGEHFTAFIVERDFPGVSTSPEEKKMGIKCSSTRTLILEDALVPKENVLGEIGKGHVIAFNILNIGRYKLGVGTVGSSKRALEISVQYANQRQQFKQPIGRFPLIQEKLANMAAKIYAAESSVYRTVGLFEARMSTLTDEEVKNGKAVADSIAEYAIECSLNKVFGSEVLDYVVDEGVQIHGGYGFMAEYEIERMYRDSRINRIFEGTNEINRLIVPGTFLRKAMKGELPLLQKAQQLQEELMMLMPEEVGDEPLAQEKYLVRNAKKIGLMIAGLAVQKYGKALDKEQEVLVNIADIVNNLYAMESAVLRTEKAIKTTGLEKSNQKLLYTQVFCQEAFNEIEAHAKETLIATENGDTLRMMLSALRKFTRYTPVNVIAKKREIAAKLLAEEKYVL</sequence>
<keyword evidence="3 5" id="KW-0285">Flavoprotein</keyword>
<evidence type="ECO:0000256" key="2">
    <source>
        <dbReference type="ARBA" id="ARBA00009347"/>
    </source>
</evidence>
<dbReference type="PANTHER" id="PTHR43884">
    <property type="entry name" value="ACYL-COA DEHYDROGENASE"/>
    <property type="match status" value="1"/>
</dbReference>
<dbReference type="InterPro" id="IPR046373">
    <property type="entry name" value="Acyl-CoA_Oxase/DH_mid-dom_sf"/>
</dbReference>
<dbReference type="Gene3D" id="2.40.110.10">
    <property type="entry name" value="Butyryl-CoA Dehydrogenase, subunit A, domain 2"/>
    <property type="match status" value="1"/>
</dbReference>
<dbReference type="Pfam" id="PF21263">
    <property type="entry name" value="Acyl-CoA-dh_C"/>
    <property type="match status" value="1"/>
</dbReference>
<feature type="domain" description="Acyl-CoA dehydrogenase/oxidase C-terminal" evidence="6">
    <location>
        <begin position="253"/>
        <end position="416"/>
    </location>
</feature>
<dbReference type="Gene3D" id="1.10.540.10">
    <property type="entry name" value="Acyl-CoA dehydrogenase/oxidase, N-terminal domain"/>
    <property type="match status" value="1"/>
</dbReference>
<dbReference type="InterPro" id="IPR006089">
    <property type="entry name" value="Acyl-CoA_DH_CS"/>
</dbReference>
<dbReference type="PROSITE" id="PS00073">
    <property type="entry name" value="ACYL_COA_DH_2"/>
    <property type="match status" value="1"/>
</dbReference>
<dbReference type="InterPro" id="IPR009075">
    <property type="entry name" value="AcylCo_DH/oxidase_C"/>
</dbReference>
<keyword evidence="5" id="KW-0560">Oxidoreductase</keyword>
<evidence type="ECO:0000313" key="10">
    <source>
        <dbReference type="EMBL" id="MDG5754567.1"/>
    </source>
</evidence>
<evidence type="ECO:0000259" key="9">
    <source>
        <dbReference type="Pfam" id="PF21263"/>
    </source>
</evidence>
<dbReference type="Proteomes" id="UP001218246">
    <property type="component" value="Unassembled WGS sequence"/>
</dbReference>
<evidence type="ECO:0000256" key="4">
    <source>
        <dbReference type="ARBA" id="ARBA00022827"/>
    </source>
</evidence>
<dbReference type="InterPro" id="IPR013786">
    <property type="entry name" value="AcylCoA_DH/ox_N"/>
</dbReference>
<dbReference type="InterPro" id="IPR049426">
    <property type="entry name" value="Acyl-CoA-dh-like_C"/>
</dbReference>
<dbReference type="RefSeq" id="WP_124564452.1">
    <property type="nucleotide sequence ID" value="NZ_JARRRY010000006.1"/>
</dbReference>
<feature type="domain" description="Acyl-CoA dehydrogenase-like C-terminal" evidence="9">
    <location>
        <begin position="464"/>
        <end position="567"/>
    </location>
</feature>
<dbReference type="Pfam" id="PF02770">
    <property type="entry name" value="Acyl-CoA_dh_M"/>
    <property type="match status" value="1"/>
</dbReference>
<feature type="domain" description="Acyl-CoA dehydrogenase/oxidase N-terminal" evidence="8">
    <location>
        <begin position="32"/>
        <end position="144"/>
    </location>
</feature>
<dbReference type="InterPro" id="IPR036250">
    <property type="entry name" value="AcylCo_DH-like_C"/>
</dbReference>
<dbReference type="SUPFAM" id="SSF56645">
    <property type="entry name" value="Acyl-CoA dehydrogenase NM domain-like"/>
    <property type="match status" value="1"/>
</dbReference>
<feature type="domain" description="Acyl-CoA oxidase/dehydrogenase middle" evidence="7">
    <location>
        <begin position="148"/>
        <end position="240"/>
    </location>
</feature>
<comment type="caution">
    <text evidence="10">The sequence shown here is derived from an EMBL/GenBank/DDBJ whole genome shotgun (WGS) entry which is preliminary data.</text>
</comment>
<dbReference type="PROSITE" id="PS00072">
    <property type="entry name" value="ACYL_COA_DH_1"/>
    <property type="match status" value="1"/>
</dbReference>
<keyword evidence="11" id="KW-1185">Reference proteome</keyword>
<organism evidence="10 11">
    <name type="scientific">Ectobacillus antri</name>
    <dbReference type="NCBI Taxonomy" id="2486280"/>
    <lineage>
        <taxon>Bacteria</taxon>
        <taxon>Bacillati</taxon>
        <taxon>Bacillota</taxon>
        <taxon>Bacilli</taxon>
        <taxon>Bacillales</taxon>
        <taxon>Bacillaceae</taxon>
        <taxon>Ectobacillus</taxon>
    </lineage>
</organism>
<name>A0ABT6H6J0_9BACI</name>
<dbReference type="Gene3D" id="1.20.140.10">
    <property type="entry name" value="Butyryl-CoA Dehydrogenase, subunit A, domain 3"/>
    <property type="match status" value="2"/>
</dbReference>
<dbReference type="SUPFAM" id="SSF47203">
    <property type="entry name" value="Acyl-CoA dehydrogenase C-terminal domain-like"/>
    <property type="match status" value="1"/>
</dbReference>
<dbReference type="InterPro" id="IPR009100">
    <property type="entry name" value="AcylCoA_DH/oxidase_NM_dom_sf"/>
</dbReference>
<comment type="similarity">
    <text evidence="2 5">Belongs to the acyl-CoA dehydrogenase family.</text>
</comment>
<protein>
    <submittedName>
        <fullName evidence="10">Acyl-CoA dehydrogenase family protein</fullName>
    </submittedName>
</protein>